<organism evidence="1 2">
    <name type="scientific">Methylocapsa palsarum</name>
    <dbReference type="NCBI Taxonomy" id="1612308"/>
    <lineage>
        <taxon>Bacteria</taxon>
        <taxon>Pseudomonadati</taxon>
        <taxon>Pseudomonadota</taxon>
        <taxon>Alphaproteobacteria</taxon>
        <taxon>Hyphomicrobiales</taxon>
        <taxon>Beijerinckiaceae</taxon>
        <taxon>Methylocapsa</taxon>
    </lineage>
</organism>
<gene>
    <name evidence="1" type="ORF">SAMN05444581_102175</name>
</gene>
<evidence type="ECO:0000313" key="1">
    <source>
        <dbReference type="EMBL" id="SFK11414.1"/>
    </source>
</evidence>
<name>A0A1I3WUT0_9HYPH</name>
<proteinExistence type="predicted"/>
<keyword evidence="2" id="KW-1185">Reference proteome</keyword>
<reference evidence="1 2" key="1">
    <citation type="submission" date="2016-10" db="EMBL/GenBank/DDBJ databases">
        <authorList>
            <person name="de Groot N.N."/>
        </authorList>
    </citation>
    <scope>NUCLEOTIDE SEQUENCE [LARGE SCALE GENOMIC DNA]</scope>
    <source>
        <strain evidence="1 2">NE2</strain>
    </source>
</reference>
<dbReference type="EMBL" id="FOSN01000002">
    <property type="protein sequence ID" value="SFK11414.1"/>
    <property type="molecule type" value="Genomic_DNA"/>
</dbReference>
<evidence type="ECO:0000313" key="2">
    <source>
        <dbReference type="Proteomes" id="UP000198755"/>
    </source>
</evidence>
<accession>A0A1I3WUT0</accession>
<dbReference type="AlphaFoldDB" id="A0A1I3WUT0"/>
<dbReference type="Proteomes" id="UP000198755">
    <property type="component" value="Unassembled WGS sequence"/>
</dbReference>
<sequence>MSYTRISVRLPRPPALYSTARQSVKAPSAGLAIPTLYLPERVKEATVLTDQNP</sequence>
<protein>
    <submittedName>
        <fullName evidence="1">Uncharacterized protein</fullName>
    </submittedName>
</protein>